<keyword evidence="4" id="KW-1185">Reference proteome</keyword>
<accession>A0ABN0YE96</accession>
<evidence type="ECO:0000313" key="4">
    <source>
        <dbReference type="Proteomes" id="UP001500791"/>
    </source>
</evidence>
<feature type="transmembrane region" description="Helical" evidence="1">
    <location>
        <begin position="12"/>
        <end position="33"/>
    </location>
</feature>
<sequence>MPRQSSLIRIALNLLAMAVTLAPLGLAVASLIQSDHRWPDLANQFVAPAFLASIAWLLFLLVLRLRPAALMAALTTGLLFLAVWPQWFPPRITSDPVSETITVYSANVWARNTDVEAMARSIAEAKADIILLVEVGDAPAAELDSLLPDHPYRVVSIVGNRTVAPARALVASRWPLKSLKENVHDQLFSAAARVETPLGEIGVMSAHLTRPWPYQYQWAQINQTTDMAVERRRLGDAAIIAGDFNAVSSGRIGRQVKDSMGLIPAPAPAYAGTWPAKIPAFLGITIDQVWYSPELALVDRRLGLENGSDHRPVITRFRAPAPDQ</sequence>
<feature type="transmembrane region" description="Helical" evidence="1">
    <location>
        <begin position="70"/>
        <end position="88"/>
    </location>
</feature>
<dbReference type="Gene3D" id="3.60.10.10">
    <property type="entry name" value="Endonuclease/exonuclease/phosphatase"/>
    <property type="match status" value="1"/>
</dbReference>
<evidence type="ECO:0000256" key="1">
    <source>
        <dbReference type="SAM" id="Phobius"/>
    </source>
</evidence>
<proteinExistence type="predicted"/>
<dbReference type="Proteomes" id="UP001500791">
    <property type="component" value="Unassembled WGS sequence"/>
</dbReference>
<keyword evidence="1" id="KW-1133">Transmembrane helix</keyword>
<dbReference type="InterPro" id="IPR036691">
    <property type="entry name" value="Endo/exonu/phosph_ase_sf"/>
</dbReference>
<dbReference type="SUPFAM" id="SSF56219">
    <property type="entry name" value="DNase I-like"/>
    <property type="match status" value="1"/>
</dbReference>
<evidence type="ECO:0000259" key="2">
    <source>
        <dbReference type="Pfam" id="PF03372"/>
    </source>
</evidence>
<dbReference type="EMBL" id="BAAAEJ010000007">
    <property type="protein sequence ID" value="GAA0392174.1"/>
    <property type="molecule type" value="Genomic_DNA"/>
</dbReference>
<name>A0ABN0YE96_9CAUL</name>
<keyword evidence="1" id="KW-0472">Membrane</keyword>
<feature type="domain" description="Endonuclease/exonuclease/phosphatase" evidence="2">
    <location>
        <begin position="105"/>
        <end position="310"/>
    </location>
</feature>
<comment type="caution">
    <text evidence="3">The sequence shown here is derived from an EMBL/GenBank/DDBJ whole genome shotgun (WGS) entry which is preliminary data.</text>
</comment>
<dbReference type="Pfam" id="PF03372">
    <property type="entry name" value="Exo_endo_phos"/>
    <property type="match status" value="1"/>
</dbReference>
<gene>
    <name evidence="3" type="ORF">GCM10009093_18450</name>
</gene>
<evidence type="ECO:0000313" key="3">
    <source>
        <dbReference type="EMBL" id="GAA0392174.1"/>
    </source>
</evidence>
<organism evidence="3 4">
    <name type="scientific">Brevundimonas terrae</name>
    <dbReference type="NCBI Taxonomy" id="363631"/>
    <lineage>
        <taxon>Bacteria</taxon>
        <taxon>Pseudomonadati</taxon>
        <taxon>Pseudomonadota</taxon>
        <taxon>Alphaproteobacteria</taxon>
        <taxon>Caulobacterales</taxon>
        <taxon>Caulobacteraceae</taxon>
        <taxon>Brevundimonas</taxon>
    </lineage>
</organism>
<reference evidence="3 4" key="1">
    <citation type="journal article" date="2019" name="Int. J. Syst. Evol. Microbiol.">
        <title>The Global Catalogue of Microorganisms (GCM) 10K type strain sequencing project: providing services to taxonomists for standard genome sequencing and annotation.</title>
        <authorList>
            <consortium name="The Broad Institute Genomics Platform"/>
            <consortium name="The Broad Institute Genome Sequencing Center for Infectious Disease"/>
            <person name="Wu L."/>
            <person name="Ma J."/>
        </authorList>
    </citation>
    <scope>NUCLEOTIDE SEQUENCE [LARGE SCALE GENOMIC DNA]</scope>
    <source>
        <strain evidence="3 4">JCM 13476</strain>
    </source>
</reference>
<protein>
    <recommendedName>
        <fullName evidence="2">Endonuclease/exonuclease/phosphatase domain-containing protein</fullName>
    </recommendedName>
</protein>
<keyword evidence="1" id="KW-0812">Transmembrane</keyword>
<feature type="transmembrane region" description="Helical" evidence="1">
    <location>
        <begin position="45"/>
        <end position="63"/>
    </location>
</feature>
<dbReference type="InterPro" id="IPR005135">
    <property type="entry name" value="Endo/exonuclease/phosphatase"/>
</dbReference>
<dbReference type="RefSeq" id="WP_167177027.1">
    <property type="nucleotide sequence ID" value="NZ_BAAAEJ010000007.1"/>
</dbReference>